<dbReference type="AlphaFoldDB" id="A0A1H1LXJ1"/>
<accession>A0A1H1LXJ1</accession>
<protein>
    <submittedName>
        <fullName evidence="1">Uncharacterized protein</fullName>
    </submittedName>
</protein>
<evidence type="ECO:0000313" key="2">
    <source>
        <dbReference type="Proteomes" id="UP000243904"/>
    </source>
</evidence>
<name>A0A1H1LXJ1_9BRAD</name>
<evidence type="ECO:0000313" key="1">
    <source>
        <dbReference type="EMBL" id="SDR79100.1"/>
    </source>
</evidence>
<dbReference type="EMBL" id="LT629750">
    <property type="protein sequence ID" value="SDR79100.1"/>
    <property type="molecule type" value="Genomic_DNA"/>
</dbReference>
<sequence>MPADGLITIQSSFGPEETMKKFAAAAQSKGMT</sequence>
<proteinExistence type="predicted"/>
<keyword evidence="2" id="KW-1185">Reference proteome</keyword>
<feature type="non-terminal residue" evidence="1">
    <location>
        <position position="32"/>
    </location>
</feature>
<gene>
    <name evidence="1" type="ORF">SAMN05444158_0001</name>
</gene>
<organism evidence="1 2">
    <name type="scientific">Bradyrhizobium canariense</name>
    <dbReference type="NCBI Taxonomy" id="255045"/>
    <lineage>
        <taxon>Bacteria</taxon>
        <taxon>Pseudomonadati</taxon>
        <taxon>Pseudomonadota</taxon>
        <taxon>Alphaproteobacteria</taxon>
        <taxon>Hyphomicrobiales</taxon>
        <taxon>Nitrobacteraceae</taxon>
        <taxon>Bradyrhizobium</taxon>
    </lineage>
</organism>
<reference evidence="2" key="1">
    <citation type="submission" date="2016-10" db="EMBL/GenBank/DDBJ databases">
        <authorList>
            <person name="Varghese N."/>
            <person name="Submissions S."/>
        </authorList>
    </citation>
    <scope>NUCLEOTIDE SEQUENCE [LARGE SCALE GENOMIC DNA]</scope>
    <source>
        <strain evidence="2">GAS369</strain>
    </source>
</reference>
<dbReference type="Proteomes" id="UP000243904">
    <property type="component" value="Chromosome I"/>
</dbReference>